<gene>
    <name evidence="2" type="ORF">LG45_10275</name>
</gene>
<feature type="transmembrane region" description="Helical" evidence="1">
    <location>
        <begin position="198"/>
        <end position="220"/>
    </location>
</feature>
<keyword evidence="1" id="KW-1133">Transmembrane helix</keyword>
<keyword evidence="1" id="KW-0472">Membrane</keyword>
<sequence length="238" mass="27887">MLLNNKTLVDELLISRKKTLSEEVLLQEVYSILKQNEIERNQILDTLKSESSTKCNDFNFDLLETDKIFHENQIKNVCIDYRLRFLDSALFKNEIPEEAISKITALEKLHNTKLDGFKIVAPSKAFELKNYDDPLLFVPIGNNYYYLIHKWGNDLSWYRKLMVLPIRNIALFVVFCLMISLIGTYFTPTNNLSKSVTLAPVIIFLFMFKSMVGTVGYYFFMMGKNFNDVIWNRPFKEN</sequence>
<comment type="caution">
    <text evidence="2">The sequence shown here is derived from an EMBL/GenBank/DDBJ whole genome shotgun (WGS) entry which is preliminary data.</text>
</comment>
<name>A0A095SSG2_9FLAO</name>
<dbReference type="STRING" id="1453498.LG45_10275"/>
<protein>
    <submittedName>
        <fullName evidence="2">Uncharacterized protein</fullName>
    </submittedName>
</protein>
<organism evidence="2 3">
    <name type="scientific">Flavobacterium aquatile LMG 4008 = ATCC 11947</name>
    <dbReference type="NCBI Taxonomy" id="1453498"/>
    <lineage>
        <taxon>Bacteria</taxon>
        <taxon>Pseudomonadati</taxon>
        <taxon>Bacteroidota</taxon>
        <taxon>Flavobacteriia</taxon>
        <taxon>Flavobacteriales</taxon>
        <taxon>Flavobacteriaceae</taxon>
        <taxon>Flavobacterium</taxon>
    </lineage>
</organism>
<dbReference type="AlphaFoldDB" id="A0A095SSG2"/>
<evidence type="ECO:0000256" key="1">
    <source>
        <dbReference type="SAM" id="Phobius"/>
    </source>
</evidence>
<dbReference type="RefSeq" id="WP_035126805.1">
    <property type="nucleotide sequence ID" value="NZ_JRHH01000004.1"/>
</dbReference>
<keyword evidence="3" id="KW-1185">Reference proteome</keyword>
<accession>A0A095SSG2</accession>
<dbReference type="EMBL" id="JRHH01000004">
    <property type="protein sequence ID" value="KGD67522.1"/>
    <property type="molecule type" value="Genomic_DNA"/>
</dbReference>
<dbReference type="OrthoDB" id="1425482at2"/>
<feature type="transmembrane region" description="Helical" evidence="1">
    <location>
        <begin position="169"/>
        <end position="186"/>
    </location>
</feature>
<proteinExistence type="predicted"/>
<keyword evidence="1" id="KW-0812">Transmembrane</keyword>
<evidence type="ECO:0000313" key="2">
    <source>
        <dbReference type="EMBL" id="KGD67522.1"/>
    </source>
</evidence>
<dbReference type="Proteomes" id="UP000029554">
    <property type="component" value="Unassembled WGS sequence"/>
</dbReference>
<evidence type="ECO:0000313" key="3">
    <source>
        <dbReference type="Proteomes" id="UP000029554"/>
    </source>
</evidence>
<dbReference type="eggNOG" id="ENOG502ZA02">
    <property type="taxonomic scope" value="Bacteria"/>
</dbReference>
<reference evidence="2 3" key="1">
    <citation type="submission" date="2014-09" db="EMBL/GenBank/DDBJ databases">
        <title>Whole Genome Shotgun of Flavobacterium aquatile LMG 4008.</title>
        <authorList>
            <person name="Gale A.N."/>
            <person name="Pipes S.E."/>
            <person name="Newman J.D."/>
        </authorList>
    </citation>
    <scope>NUCLEOTIDE SEQUENCE [LARGE SCALE GENOMIC DNA]</scope>
    <source>
        <strain evidence="2 3">LMG 4008</strain>
    </source>
</reference>